<feature type="transmembrane region" description="Helical" evidence="6">
    <location>
        <begin position="188"/>
        <end position="207"/>
    </location>
</feature>
<dbReference type="Pfam" id="PF01061">
    <property type="entry name" value="ABC2_membrane"/>
    <property type="match status" value="1"/>
</dbReference>
<proteinExistence type="inferred from homology"/>
<dbReference type="PANTHER" id="PTHR43229">
    <property type="entry name" value="NODULATION PROTEIN J"/>
    <property type="match status" value="1"/>
</dbReference>
<comment type="caution">
    <text evidence="8">The sequence shown here is derived from an EMBL/GenBank/DDBJ whole genome shotgun (WGS) entry which is preliminary data.</text>
</comment>
<feature type="domain" description="ABC transmembrane type-2" evidence="7">
    <location>
        <begin position="45"/>
        <end position="278"/>
    </location>
</feature>
<keyword evidence="4 6" id="KW-0472">Membrane</keyword>
<evidence type="ECO:0000256" key="5">
    <source>
        <dbReference type="ARBA" id="ARBA00023251"/>
    </source>
</evidence>
<dbReference type="AlphaFoldDB" id="A0A2I1R592"/>
<evidence type="ECO:0000259" key="7">
    <source>
        <dbReference type="PROSITE" id="PS51012"/>
    </source>
</evidence>
<evidence type="ECO:0000313" key="9">
    <source>
        <dbReference type="Proteomes" id="UP000234662"/>
    </source>
</evidence>
<sequence length="280" mass="29219">MSVQTSAPQQRLAPHRGAVPLLRNLRIDATTMFWRSLRTVSRDPDELILALVLPIAIMLMFVYVFGGAMSVGTDYITYATPGVILLCAGYGASNTALAVANDMNGGIIDRFRSMPMVGATVLFGHVAASLVKNSVSTAVVLLVAIAIGFRPLASPAEWLGAAGIVLAYVLAITSLAALIGVSVRTPAAAGGFGFVMLFLPYVSSAFVPPETMPTWLRGFAEAQPVTPVIESIRALLVGMGTGGSPVHDLASQAATGIAWCAAITLVSLAAAGWVFMRKGR</sequence>
<dbReference type="GO" id="GO:0140359">
    <property type="term" value="F:ABC-type transporter activity"/>
    <property type="evidence" value="ECO:0007669"/>
    <property type="project" value="InterPro"/>
</dbReference>
<evidence type="ECO:0000256" key="1">
    <source>
        <dbReference type="ARBA" id="ARBA00004141"/>
    </source>
</evidence>
<comment type="similarity">
    <text evidence="6">Belongs to the ABC-2 integral membrane protein family.</text>
</comment>
<feature type="transmembrane region" description="Helical" evidence="6">
    <location>
        <begin position="256"/>
        <end position="276"/>
    </location>
</feature>
<dbReference type="InterPro" id="IPR051784">
    <property type="entry name" value="Nod_factor_ABC_transporter"/>
</dbReference>
<accession>A0A2I1R592</accession>
<dbReference type="GO" id="GO:0046677">
    <property type="term" value="P:response to antibiotic"/>
    <property type="evidence" value="ECO:0007669"/>
    <property type="project" value="UniProtKB-KW"/>
</dbReference>
<protein>
    <recommendedName>
        <fullName evidence="6">Transport permease protein</fullName>
    </recommendedName>
</protein>
<reference evidence="8 9" key="1">
    <citation type="submission" date="2017-12" db="EMBL/GenBank/DDBJ databases">
        <title>Phylogenetic diversity of female urinary microbiome.</title>
        <authorList>
            <person name="Thomas-White K."/>
            <person name="Wolfe A.J."/>
        </authorList>
    </citation>
    <scope>NUCLEOTIDE SEQUENCE [LARGE SCALE GENOMIC DNA]</scope>
    <source>
        <strain evidence="8 9">UMB0777</strain>
    </source>
</reference>
<keyword evidence="2 6" id="KW-0812">Transmembrane</keyword>
<dbReference type="InterPro" id="IPR047817">
    <property type="entry name" value="ABC2_TM_bact-type"/>
</dbReference>
<dbReference type="GO" id="GO:0043190">
    <property type="term" value="C:ATP-binding cassette (ABC) transporter complex"/>
    <property type="evidence" value="ECO:0007669"/>
    <property type="project" value="InterPro"/>
</dbReference>
<evidence type="ECO:0000256" key="4">
    <source>
        <dbReference type="ARBA" id="ARBA00023136"/>
    </source>
</evidence>
<gene>
    <name evidence="8" type="ORF">CYJ73_16945</name>
</gene>
<feature type="transmembrane region" description="Helical" evidence="6">
    <location>
        <begin position="47"/>
        <end position="66"/>
    </location>
</feature>
<comment type="subcellular location">
    <subcellularLocation>
        <location evidence="6">Cell membrane</location>
        <topology evidence="6">Multi-pass membrane protein</topology>
    </subcellularLocation>
    <subcellularLocation>
        <location evidence="1">Membrane</location>
        <topology evidence="1">Multi-pass membrane protein</topology>
    </subcellularLocation>
</comment>
<evidence type="ECO:0000256" key="2">
    <source>
        <dbReference type="ARBA" id="ARBA00022692"/>
    </source>
</evidence>
<dbReference type="PIRSF" id="PIRSF006648">
    <property type="entry name" value="DrrB"/>
    <property type="match status" value="1"/>
</dbReference>
<evidence type="ECO:0000256" key="3">
    <source>
        <dbReference type="ARBA" id="ARBA00022989"/>
    </source>
</evidence>
<dbReference type="EMBL" id="PKJC01000014">
    <property type="protein sequence ID" value="PKZ64297.1"/>
    <property type="molecule type" value="Genomic_DNA"/>
</dbReference>
<keyword evidence="5" id="KW-0046">Antibiotic resistance</keyword>
<dbReference type="InterPro" id="IPR013525">
    <property type="entry name" value="ABC2_TM"/>
</dbReference>
<dbReference type="PANTHER" id="PTHR43229:SF2">
    <property type="entry name" value="NODULATION PROTEIN J"/>
    <property type="match status" value="1"/>
</dbReference>
<evidence type="ECO:0000256" key="6">
    <source>
        <dbReference type="RuleBase" id="RU361157"/>
    </source>
</evidence>
<keyword evidence="3 6" id="KW-1133">Transmembrane helix</keyword>
<feature type="transmembrane region" description="Helical" evidence="6">
    <location>
        <begin position="78"/>
        <end position="100"/>
    </location>
</feature>
<keyword evidence="6" id="KW-1003">Cell membrane</keyword>
<dbReference type="PROSITE" id="PS51012">
    <property type="entry name" value="ABC_TM2"/>
    <property type="match status" value="1"/>
</dbReference>
<feature type="transmembrane region" description="Helical" evidence="6">
    <location>
        <begin position="159"/>
        <end position="181"/>
    </location>
</feature>
<dbReference type="Proteomes" id="UP000234662">
    <property type="component" value="Unassembled WGS sequence"/>
</dbReference>
<feature type="transmembrane region" description="Helical" evidence="6">
    <location>
        <begin position="121"/>
        <end position="147"/>
    </location>
</feature>
<dbReference type="InterPro" id="IPR000412">
    <property type="entry name" value="ABC_2_transport"/>
</dbReference>
<evidence type="ECO:0000313" key="8">
    <source>
        <dbReference type="EMBL" id="PKZ64297.1"/>
    </source>
</evidence>
<organism evidence="8 9">
    <name type="scientific">Gordonia terrae</name>
    <dbReference type="NCBI Taxonomy" id="2055"/>
    <lineage>
        <taxon>Bacteria</taxon>
        <taxon>Bacillati</taxon>
        <taxon>Actinomycetota</taxon>
        <taxon>Actinomycetes</taxon>
        <taxon>Mycobacteriales</taxon>
        <taxon>Gordoniaceae</taxon>
        <taxon>Gordonia</taxon>
    </lineage>
</organism>
<name>A0A2I1R592_9ACTN</name>
<dbReference type="RefSeq" id="WP_101821076.1">
    <property type="nucleotide sequence ID" value="NZ_PKJC01000014.1"/>
</dbReference>
<keyword evidence="6" id="KW-0813">Transport</keyword>